<evidence type="ECO:0000256" key="2">
    <source>
        <dbReference type="ARBA" id="ARBA00005581"/>
    </source>
</evidence>
<dbReference type="PANTHER" id="PTHR31232">
    <property type="match status" value="1"/>
</dbReference>
<organism evidence="7 8">
    <name type="scientific">Camellia sinensis var. sinensis</name>
    <name type="common">China tea</name>
    <dbReference type="NCBI Taxonomy" id="542762"/>
    <lineage>
        <taxon>Eukaryota</taxon>
        <taxon>Viridiplantae</taxon>
        <taxon>Streptophyta</taxon>
        <taxon>Embryophyta</taxon>
        <taxon>Tracheophyta</taxon>
        <taxon>Spermatophyta</taxon>
        <taxon>Magnoliopsida</taxon>
        <taxon>eudicotyledons</taxon>
        <taxon>Gunneridae</taxon>
        <taxon>Pentapetalae</taxon>
        <taxon>asterids</taxon>
        <taxon>Ericales</taxon>
        <taxon>Theaceae</taxon>
        <taxon>Camellia</taxon>
    </lineage>
</organism>
<evidence type="ECO:0000256" key="3">
    <source>
        <dbReference type="ARBA" id="ARBA00022471"/>
    </source>
</evidence>
<dbReference type="GO" id="GO:0005576">
    <property type="term" value="C:extracellular region"/>
    <property type="evidence" value="ECO:0007669"/>
    <property type="project" value="UniProtKB-SubCell"/>
</dbReference>
<keyword evidence="4 6" id="KW-0964">Secreted</keyword>
<gene>
    <name evidence="7" type="ORF">TEA_022550</name>
</gene>
<feature type="chain" id="PRO_5025097438" description="S-protein homolog" evidence="6">
    <location>
        <begin position="23"/>
        <end position="148"/>
    </location>
</feature>
<name>A0A4S4D5R9_CAMSN</name>
<comment type="caution">
    <text evidence="7">The sequence shown here is derived from an EMBL/GenBank/DDBJ whole genome shotgun (WGS) entry which is preliminary data.</text>
</comment>
<evidence type="ECO:0000256" key="1">
    <source>
        <dbReference type="ARBA" id="ARBA00004613"/>
    </source>
</evidence>
<dbReference type="AlphaFoldDB" id="A0A4S4D5R9"/>
<accession>A0A4S4D5R9</accession>
<evidence type="ECO:0000256" key="4">
    <source>
        <dbReference type="ARBA" id="ARBA00022525"/>
    </source>
</evidence>
<evidence type="ECO:0000256" key="5">
    <source>
        <dbReference type="ARBA" id="ARBA00022729"/>
    </source>
</evidence>
<comment type="similarity">
    <text evidence="2 6">Belongs to the plant self-incompatibility (S1) protein family.</text>
</comment>
<evidence type="ECO:0000313" key="8">
    <source>
        <dbReference type="Proteomes" id="UP000306102"/>
    </source>
</evidence>
<dbReference type="Proteomes" id="UP000306102">
    <property type="component" value="Unassembled WGS sequence"/>
</dbReference>
<dbReference type="EMBL" id="SDRB02012609">
    <property type="protein sequence ID" value="THF97223.1"/>
    <property type="molecule type" value="Genomic_DNA"/>
</dbReference>
<dbReference type="Pfam" id="PF05938">
    <property type="entry name" value="Self-incomp_S1"/>
    <property type="match status" value="1"/>
</dbReference>
<dbReference type="GO" id="GO:0060320">
    <property type="term" value="P:rejection of self pollen"/>
    <property type="evidence" value="ECO:0007669"/>
    <property type="project" value="UniProtKB-KW"/>
</dbReference>
<protein>
    <recommendedName>
        <fullName evidence="6">S-protein homolog</fullName>
    </recommendedName>
</protein>
<keyword evidence="3 6" id="KW-0713">Self-incompatibility</keyword>
<evidence type="ECO:0000256" key="6">
    <source>
        <dbReference type="RuleBase" id="RU367044"/>
    </source>
</evidence>
<keyword evidence="8" id="KW-1185">Reference proteome</keyword>
<dbReference type="InterPro" id="IPR010264">
    <property type="entry name" value="Self-incomp_S1"/>
</dbReference>
<comment type="subcellular location">
    <subcellularLocation>
        <location evidence="1 6">Secreted</location>
    </subcellularLocation>
</comment>
<feature type="signal peptide" evidence="6">
    <location>
        <begin position="1"/>
        <end position="22"/>
    </location>
</feature>
<sequence>MGYMMSLFSLLVLILALHFASTVLYANPDHVRVEDGITTRFVVYITSRLPDTPGPLKLHCQSKDNDIGVHFLNNGQNFAWSFRENIIPPTLFICQFRWNSKDRSFIVFYRTLKPYCEEPWRCIWVVTPNGFYLGNGNPSTPYYKIDDW</sequence>
<keyword evidence="5 6" id="KW-0732">Signal</keyword>
<dbReference type="PANTHER" id="PTHR31232:SF172">
    <property type="entry name" value="S-PROTEIN HOMOLOG"/>
    <property type="match status" value="1"/>
</dbReference>
<proteinExistence type="inferred from homology"/>
<evidence type="ECO:0000313" key="7">
    <source>
        <dbReference type="EMBL" id="THF97223.1"/>
    </source>
</evidence>
<reference evidence="7 8" key="1">
    <citation type="journal article" date="2018" name="Proc. Natl. Acad. Sci. U.S.A.">
        <title>Draft genome sequence of Camellia sinensis var. sinensis provides insights into the evolution of the tea genome and tea quality.</title>
        <authorList>
            <person name="Wei C."/>
            <person name="Yang H."/>
            <person name="Wang S."/>
            <person name="Zhao J."/>
            <person name="Liu C."/>
            <person name="Gao L."/>
            <person name="Xia E."/>
            <person name="Lu Y."/>
            <person name="Tai Y."/>
            <person name="She G."/>
            <person name="Sun J."/>
            <person name="Cao H."/>
            <person name="Tong W."/>
            <person name="Gao Q."/>
            <person name="Li Y."/>
            <person name="Deng W."/>
            <person name="Jiang X."/>
            <person name="Wang W."/>
            <person name="Chen Q."/>
            <person name="Zhang S."/>
            <person name="Li H."/>
            <person name="Wu J."/>
            <person name="Wang P."/>
            <person name="Li P."/>
            <person name="Shi C."/>
            <person name="Zheng F."/>
            <person name="Jian J."/>
            <person name="Huang B."/>
            <person name="Shan D."/>
            <person name="Shi M."/>
            <person name="Fang C."/>
            <person name="Yue Y."/>
            <person name="Li F."/>
            <person name="Li D."/>
            <person name="Wei S."/>
            <person name="Han B."/>
            <person name="Jiang C."/>
            <person name="Yin Y."/>
            <person name="Xia T."/>
            <person name="Zhang Z."/>
            <person name="Bennetzen J.L."/>
            <person name="Zhao S."/>
            <person name="Wan X."/>
        </authorList>
    </citation>
    <scope>NUCLEOTIDE SEQUENCE [LARGE SCALE GENOMIC DNA]</scope>
    <source>
        <strain evidence="8">cv. Shuchazao</strain>
        <tissue evidence="7">Leaf</tissue>
    </source>
</reference>
<dbReference type="STRING" id="542762.A0A4S4D5R9"/>